<evidence type="ECO:0000313" key="2">
    <source>
        <dbReference type="Proteomes" id="UP000324222"/>
    </source>
</evidence>
<gene>
    <name evidence="1" type="ORF">E2C01_040722</name>
</gene>
<keyword evidence="2" id="KW-1185">Reference proteome</keyword>
<proteinExistence type="predicted"/>
<organism evidence="1 2">
    <name type="scientific">Portunus trituberculatus</name>
    <name type="common">Swimming crab</name>
    <name type="synonym">Neptunus trituberculatus</name>
    <dbReference type="NCBI Taxonomy" id="210409"/>
    <lineage>
        <taxon>Eukaryota</taxon>
        <taxon>Metazoa</taxon>
        <taxon>Ecdysozoa</taxon>
        <taxon>Arthropoda</taxon>
        <taxon>Crustacea</taxon>
        <taxon>Multicrustacea</taxon>
        <taxon>Malacostraca</taxon>
        <taxon>Eumalacostraca</taxon>
        <taxon>Eucarida</taxon>
        <taxon>Decapoda</taxon>
        <taxon>Pleocyemata</taxon>
        <taxon>Brachyura</taxon>
        <taxon>Eubrachyura</taxon>
        <taxon>Portunoidea</taxon>
        <taxon>Portunidae</taxon>
        <taxon>Portuninae</taxon>
        <taxon>Portunus</taxon>
    </lineage>
</organism>
<dbReference type="Proteomes" id="UP000324222">
    <property type="component" value="Unassembled WGS sequence"/>
</dbReference>
<name>A0A5B7FPZ1_PORTR</name>
<dbReference type="AlphaFoldDB" id="A0A5B7FPZ1"/>
<dbReference type="EMBL" id="VSRR010007483">
    <property type="protein sequence ID" value="MPC46988.1"/>
    <property type="molecule type" value="Genomic_DNA"/>
</dbReference>
<comment type="caution">
    <text evidence="1">The sequence shown here is derived from an EMBL/GenBank/DDBJ whole genome shotgun (WGS) entry which is preliminary data.</text>
</comment>
<evidence type="ECO:0000313" key="1">
    <source>
        <dbReference type="EMBL" id="MPC46988.1"/>
    </source>
</evidence>
<reference evidence="1 2" key="1">
    <citation type="submission" date="2019-05" db="EMBL/GenBank/DDBJ databases">
        <title>Another draft genome of Portunus trituberculatus and its Hox gene families provides insights of decapod evolution.</title>
        <authorList>
            <person name="Jeong J.-H."/>
            <person name="Song I."/>
            <person name="Kim S."/>
            <person name="Choi T."/>
            <person name="Kim D."/>
            <person name="Ryu S."/>
            <person name="Kim W."/>
        </authorList>
    </citation>
    <scope>NUCLEOTIDE SEQUENCE [LARGE SCALE GENOMIC DNA]</scope>
    <source>
        <tissue evidence="1">Muscle</tissue>
    </source>
</reference>
<protein>
    <submittedName>
        <fullName evidence="1">Uncharacterized protein</fullName>
    </submittedName>
</protein>
<accession>A0A5B7FPZ1</accession>
<sequence>MTPATPHYPERGMVLLLSEGRSEVRYTVWYSATLGDSLTGVTHKLRPFSVRKGWCLIGGLGVEGMELMHHVTPISLWSLRHDHSPPTNQTCSYRRPGHHGVTRLLYGSSDHYTTPLLTTPPLALTAASAKLMIRTTQPDQVTTMLARPGGTK</sequence>